<comment type="caution">
    <text evidence="1">The sequence shown here is derived from an EMBL/GenBank/DDBJ whole genome shotgun (WGS) entry which is preliminary data.</text>
</comment>
<evidence type="ECO:0000313" key="2">
    <source>
        <dbReference type="Proteomes" id="UP000535415"/>
    </source>
</evidence>
<gene>
    <name evidence="1" type="ORF">FHS72_002003</name>
</gene>
<reference evidence="1 2" key="1">
    <citation type="submission" date="2020-08" db="EMBL/GenBank/DDBJ databases">
        <title>Genomic Encyclopedia of Type Strains, Phase IV (KMG-IV): sequencing the most valuable type-strain genomes for metagenomic binning, comparative biology and taxonomic classification.</title>
        <authorList>
            <person name="Goeker M."/>
        </authorList>
    </citation>
    <scope>NUCLEOTIDE SEQUENCE [LARGE SCALE GENOMIC DNA]</scope>
    <source>
        <strain evidence="1 2">DSM 101064</strain>
    </source>
</reference>
<dbReference type="RefSeq" id="WP_183528594.1">
    <property type="nucleotide sequence ID" value="NZ_JACIJM010000005.1"/>
</dbReference>
<proteinExistence type="predicted"/>
<accession>A0A7W9EY49</accession>
<name>A0A7W9EY49_9RHOB</name>
<dbReference type="InterPro" id="IPR036086">
    <property type="entry name" value="ParB/Sulfiredoxin_sf"/>
</dbReference>
<dbReference type="EMBL" id="JACIJM010000005">
    <property type="protein sequence ID" value="MBB5722377.1"/>
    <property type="molecule type" value="Genomic_DNA"/>
</dbReference>
<sequence length="269" mass="30273">MTTQTTLAAGKICRDQNLSFRHAGLRLDRDHIRTLAAVLKRGRELDPITAWREQTDEGVLTGRTVLLDGAHRMAAYASLKTQREIPITIFEGTKKEAWKLAGLQGSKASLPLSVAERTNMAWRMVLEFGYQMSKAEITQSSGVSDKTVAIMRKRRKVFAANNDASSDDAAKQPTGIWWQDRREEMGNFDPMSDEQREVKATAISKELRRVVGMTPRQDWELFALSIGYAFPTHIASLAQWHLGADWLEEQEEAVADWTGAMGDEENTDF</sequence>
<evidence type="ECO:0008006" key="3">
    <source>
        <dbReference type="Google" id="ProtNLM"/>
    </source>
</evidence>
<dbReference type="Proteomes" id="UP000535415">
    <property type="component" value="Unassembled WGS sequence"/>
</dbReference>
<keyword evidence="2" id="KW-1185">Reference proteome</keyword>
<dbReference type="SUPFAM" id="SSF110849">
    <property type="entry name" value="ParB/Sulfiredoxin"/>
    <property type="match status" value="1"/>
</dbReference>
<organism evidence="1 2">
    <name type="scientific">Yoonia ponticola</name>
    <dbReference type="NCBI Taxonomy" id="1524255"/>
    <lineage>
        <taxon>Bacteria</taxon>
        <taxon>Pseudomonadati</taxon>
        <taxon>Pseudomonadota</taxon>
        <taxon>Alphaproteobacteria</taxon>
        <taxon>Rhodobacterales</taxon>
        <taxon>Paracoccaceae</taxon>
        <taxon>Yoonia</taxon>
    </lineage>
</organism>
<evidence type="ECO:0000313" key="1">
    <source>
        <dbReference type="EMBL" id="MBB5722377.1"/>
    </source>
</evidence>
<dbReference type="AlphaFoldDB" id="A0A7W9EY49"/>
<protein>
    <recommendedName>
        <fullName evidence="3">ParB/Sulfiredoxin domain-containing protein</fullName>
    </recommendedName>
</protein>